<dbReference type="Pfam" id="PF25954">
    <property type="entry name" value="Beta-barrel_RND_2"/>
    <property type="match status" value="1"/>
</dbReference>
<dbReference type="Pfam" id="PF25973">
    <property type="entry name" value="BSH_CzcB"/>
    <property type="match status" value="1"/>
</dbReference>
<proteinExistence type="inferred from homology"/>
<evidence type="ECO:0000259" key="5">
    <source>
        <dbReference type="Pfam" id="PF25973"/>
    </source>
</evidence>
<sequence>MNKLLKILNIIALVAVAFFLGRMILNTEKHEAAAEEPAAEAGGEGAATDFVKITDEKLEQAKIETAITGPSVLERQRTLFGQFRANEEGLAHLAPRFPGVIHSVSKRLGEKVEKGETVVVIESNESLETYEVKSLISGTVIFRDAQPGEAVTEGQRLLTVADLSTMWVDLSAYPEDYHILKLGQPVKITATALHKPLDAKIDYISPFGTEGTQTMLARATVSNADQHLRPGLFAEGNIQVGKEDVPLAVSNAALQTWDGHDVVFVKEDDGFKAITVELGRTDGTFTEILSGLKAGQTYATANSFLLKAELGKSMAEEE</sequence>
<feature type="domain" description="CzcB-like barrel-sandwich hybrid" evidence="5">
    <location>
        <begin position="90"/>
        <end position="162"/>
    </location>
</feature>
<dbReference type="SUPFAM" id="SSF111369">
    <property type="entry name" value="HlyD-like secretion proteins"/>
    <property type="match status" value="1"/>
</dbReference>
<evidence type="ECO:0000256" key="1">
    <source>
        <dbReference type="ARBA" id="ARBA00009477"/>
    </source>
</evidence>
<dbReference type="RefSeq" id="WP_200352318.1">
    <property type="nucleotide sequence ID" value="NZ_BAABHZ010000001.1"/>
</dbReference>
<name>A0A934R8X2_9BACT</name>
<dbReference type="GO" id="GO:0015679">
    <property type="term" value="P:plasma membrane copper ion transport"/>
    <property type="evidence" value="ECO:0007669"/>
    <property type="project" value="TreeGrafter"/>
</dbReference>
<dbReference type="GO" id="GO:0060003">
    <property type="term" value="P:copper ion export"/>
    <property type="evidence" value="ECO:0007669"/>
    <property type="project" value="TreeGrafter"/>
</dbReference>
<dbReference type="Gene3D" id="2.40.50.100">
    <property type="match status" value="1"/>
</dbReference>
<accession>A0A934R8X2</accession>
<comment type="caution">
    <text evidence="7">The sequence shown here is derived from an EMBL/GenBank/DDBJ whole genome shotgun (WGS) entry which is preliminary data.</text>
</comment>
<organism evidence="7 8">
    <name type="scientific">Luteolibacter yonseiensis</name>
    <dbReference type="NCBI Taxonomy" id="1144680"/>
    <lineage>
        <taxon>Bacteria</taxon>
        <taxon>Pseudomonadati</taxon>
        <taxon>Verrucomicrobiota</taxon>
        <taxon>Verrucomicrobiia</taxon>
        <taxon>Verrucomicrobiales</taxon>
        <taxon>Verrucomicrobiaceae</taxon>
        <taxon>Luteolibacter</taxon>
    </lineage>
</organism>
<protein>
    <submittedName>
        <fullName evidence="7">Efflux RND transporter periplasmic adaptor subunit</fullName>
    </submittedName>
</protein>
<dbReference type="Pfam" id="PF25975">
    <property type="entry name" value="CzcB_C"/>
    <property type="match status" value="1"/>
</dbReference>
<reference evidence="7" key="1">
    <citation type="submission" date="2021-01" db="EMBL/GenBank/DDBJ databases">
        <title>Modified the classification status of verrucomicrobia.</title>
        <authorList>
            <person name="Feng X."/>
        </authorList>
    </citation>
    <scope>NUCLEOTIDE SEQUENCE</scope>
    <source>
        <strain evidence="7">JCM 18052</strain>
    </source>
</reference>
<feature type="domain" description="CzcB-like C-terminal circularly permuted SH3-like" evidence="6">
    <location>
        <begin position="247"/>
        <end position="307"/>
    </location>
</feature>
<evidence type="ECO:0000259" key="6">
    <source>
        <dbReference type="Pfam" id="PF25975"/>
    </source>
</evidence>
<evidence type="ECO:0000259" key="4">
    <source>
        <dbReference type="Pfam" id="PF25954"/>
    </source>
</evidence>
<dbReference type="AlphaFoldDB" id="A0A934R8X2"/>
<keyword evidence="2" id="KW-0813">Transport</keyword>
<dbReference type="GO" id="GO:0046914">
    <property type="term" value="F:transition metal ion binding"/>
    <property type="evidence" value="ECO:0007669"/>
    <property type="project" value="TreeGrafter"/>
</dbReference>
<evidence type="ECO:0000313" key="8">
    <source>
        <dbReference type="Proteomes" id="UP000600139"/>
    </source>
</evidence>
<evidence type="ECO:0000313" key="7">
    <source>
        <dbReference type="EMBL" id="MBK1817375.1"/>
    </source>
</evidence>
<dbReference type="Gene3D" id="2.40.420.20">
    <property type="match status" value="1"/>
</dbReference>
<keyword evidence="3" id="KW-0812">Transmembrane</keyword>
<dbReference type="CDD" id="cd06850">
    <property type="entry name" value="biotinyl_domain"/>
    <property type="match status" value="1"/>
</dbReference>
<dbReference type="GO" id="GO:0030288">
    <property type="term" value="C:outer membrane-bounded periplasmic space"/>
    <property type="evidence" value="ECO:0007669"/>
    <property type="project" value="TreeGrafter"/>
</dbReference>
<dbReference type="InterPro" id="IPR051909">
    <property type="entry name" value="MFP_Cation_Efflux"/>
</dbReference>
<dbReference type="InterPro" id="IPR058792">
    <property type="entry name" value="Beta-barrel_RND_2"/>
</dbReference>
<dbReference type="PANTHER" id="PTHR30097">
    <property type="entry name" value="CATION EFFLUX SYSTEM PROTEIN CUSB"/>
    <property type="match status" value="1"/>
</dbReference>
<keyword evidence="8" id="KW-1185">Reference proteome</keyword>
<feature type="transmembrane region" description="Helical" evidence="3">
    <location>
        <begin position="7"/>
        <end position="25"/>
    </location>
</feature>
<evidence type="ECO:0000256" key="3">
    <source>
        <dbReference type="SAM" id="Phobius"/>
    </source>
</evidence>
<keyword evidence="3" id="KW-0472">Membrane</keyword>
<evidence type="ECO:0000256" key="2">
    <source>
        <dbReference type="ARBA" id="ARBA00022448"/>
    </source>
</evidence>
<dbReference type="PANTHER" id="PTHR30097:SF4">
    <property type="entry name" value="SLR6042 PROTEIN"/>
    <property type="match status" value="1"/>
</dbReference>
<dbReference type="EMBL" id="JAENIK010000012">
    <property type="protein sequence ID" value="MBK1817375.1"/>
    <property type="molecule type" value="Genomic_DNA"/>
</dbReference>
<dbReference type="Proteomes" id="UP000600139">
    <property type="component" value="Unassembled WGS sequence"/>
</dbReference>
<dbReference type="InterPro" id="IPR058647">
    <property type="entry name" value="BSH_CzcB-like"/>
</dbReference>
<keyword evidence="3" id="KW-1133">Transmembrane helix</keyword>
<dbReference type="FunFam" id="2.40.30.170:FF:000010">
    <property type="entry name" value="Efflux RND transporter periplasmic adaptor subunit"/>
    <property type="match status" value="1"/>
</dbReference>
<comment type="similarity">
    <text evidence="1">Belongs to the membrane fusion protein (MFP) (TC 8.A.1) family.</text>
</comment>
<feature type="domain" description="CusB-like beta-barrel" evidence="4">
    <location>
        <begin position="165"/>
        <end position="238"/>
    </location>
</feature>
<gene>
    <name evidence="7" type="ORF">JIN84_17275</name>
</gene>
<dbReference type="InterPro" id="IPR058649">
    <property type="entry name" value="CzcB_C"/>
</dbReference>
<dbReference type="Gene3D" id="2.40.30.170">
    <property type="match status" value="1"/>
</dbReference>